<organism evidence="2 3">
    <name type="scientific">Bemisia tabaci</name>
    <name type="common">Sweetpotato whitefly</name>
    <name type="synonym">Aleurodes tabaci</name>
    <dbReference type="NCBI Taxonomy" id="7038"/>
    <lineage>
        <taxon>Eukaryota</taxon>
        <taxon>Metazoa</taxon>
        <taxon>Ecdysozoa</taxon>
        <taxon>Arthropoda</taxon>
        <taxon>Hexapoda</taxon>
        <taxon>Insecta</taxon>
        <taxon>Pterygota</taxon>
        <taxon>Neoptera</taxon>
        <taxon>Paraneoptera</taxon>
        <taxon>Hemiptera</taxon>
        <taxon>Sternorrhyncha</taxon>
        <taxon>Aleyrodoidea</taxon>
        <taxon>Aleyrodidae</taxon>
        <taxon>Aleyrodinae</taxon>
        <taxon>Bemisia</taxon>
    </lineage>
</organism>
<feature type="region of interest" description="Disordered" evidence="1">
    <location>
        <begin position="81"/>
        <end position="101"/>
    </location>
</feature>
<dbReference type="Proteomes" id="UP001152759">
    <property type="component" value="Chromosome 2"/>
</dbReference>
<sequence length="469" mass="52482">MNCEQQSFEHIHAWLNSQSGDGSTFSESSTNIHEEPSFILGSDAAEEEEERRRRKTKNGWGSKKDVLKDLQVCSDFTTDEPQAHLLERTKEPSEPDYEEHKESWNNFDHIQNLFQTKTAKAWAQPAPPPARGRARGRGRLLEDTPELLEQIGAKKFQNEGIEKYVRANEKVIESDSSSIESNDYEDAEDPDDPAPSKVGDGIPSKGKSIPGKARVLKGQAAAGLVAKPKSSKPAKKQDNVYVPPHKRIPEDPTPSVREKMASEEPSKTIITTEQKNKLFNITSKSKPISVVARRNPLVLNLVKKCKDQGDVSDEDQEEKSVEEELSPPNTLTKKLLDDVTKKDPYFNNRHLDVDVLCSKLTDLKKAENNSPDSCLNFSSSSEAELAMDEYSSGFSDNDYTYQNTRASNALKVTTITAEEDEEEDSCALGVRSAYKPSDYGVDGYRYTTARKAKTPPRTFIMKQEDFPSL</sequence>
<feature type="region of interest" description="Disordered" evidence="1">
    <location>
        <begin position="118"/>
        <end position="141"/>
    </location>
</feature>
<reference evidence="2" key="1">
    <citation type="submission" date="2021-12" db="EMBL/GenBank/DDBJ databases">
        <authorList>
            <person name="King R."/>
        </authorList>
    </citation>
    <scope>NUCLEOTIDE SEQUENCE</scope>
</reference>
<accession>A0A9P0F031</accession>
<evidence type="ECO:0000256" key="1">
    <source>
        <dbReference type="SAM" id="MobiDB-lite"/>
    </source>
</evidence>
<proteinExistence type="predicted"/>
<dbReference type="AlphaFoldDB" id="A0A9P0F031"/>
<evidence type="ECO:0000313" key="3">
    <source>
        <dbReference type="Proteomes" id="UP001152759"/>
    </source>
</evidence>
<protein>
    <submittedName>
        <fullName evidence="2">Uncharacterized protein</fullName>
    </submittedName>
</protein>
<feature type="compositionally biased region" description="Acidic residues" evidence="1">
    <location>
        <begin position="182"/>
        <end position="192"/>
    </location>
</feature>
<feature type="region of interest" description="Disordered" evidence="1">
    <location>
        <begin position="168"/>
        <end position="267"/>
    </location>
</feature>
<dbReference type="KEGG" id="btab:109040175"/>
<gene>
    <name evidence="2" type="ORF">BEMITA_LOCUS3437</name>
</gene>
<dbReference type="EMBL" id="OU963863">
    <property type="protein sequence ID" value="CAH0384060.1"/>
    <property type="molecule type" value="Genomic_DNA"/>
</dbReference>
<feature type="compositionally biased region" description="Polar residues" evidence="1">
    <location>
        <begin position="17"/>
        <end position="31"/>
    </location>
</feature>
<feature type="compositionally biased region" description="Acidic residues" evidence="1">
    <location>
        <begin position="310"/>
        <end position="325"/>
    </location>
</feature>
<feature type="region of interest" description="Disordered" evidence="1">
    <location>
        <begin position="17"/>
        <end position="61"/>
    </location>
</feature>
<name>A0A9P0F031_BEMTA</name>
<keyword evidence="3" id="KW-1185">Reference proteome</keyword>
<feature type="region of interest" description="Disordered" evidence="1">
    <location>
        <begin position="306"/>
        <end position="329"/>
    </location>
</feature>
<feature type="compositionally biased region" description="Basic and acidic residues" evidence="1">
    <location>
        <begin position="256"/>
        <end position="266"/>
    </location>
</feature>
<evidence type="ECO:0000313" key="2">
    <source>
        <dbReference type="EMBL" id="CAH0384060.1"/>
    </source>
</evidence>